<comment type="caution">
    <text evidence="4">The sequence shown here is derived from an EMBL/GenBank/DDBJ whole genome shotgun (WGS) entry which is preliminary data.</text>
</comment>
<protein>
    <submittedName>
        <fullName evidence="4">Efflux RND transporter periplasmic adaptor subunit</fullName>
    </submittedName>
</protein>
<dbReference type="SUPFAM" id="SSF111369">
    <property type="entry name" value="HlyD-like secretion proteins"/>
    <property type="match status" value="1"/>
</dbReference>
<proteinExistence type="inferred from homology"/>
<dbReference type="RefSeq" id="WP_416205312.1">
    <property type="nucleotide sequence ID" value="NZ_JBBKTX010000006.1"/>
</dbReference>
<feature type="domain" description="CusB-like beta-barrel" evidence="3">
    <location>
        <begin position="227"/>
        <end position="285"/>
    </location>
</feature>
<dbReference type="NCBIfam" id="TIGR01730">
    <property type="entry name" value="RND_mfp"/>
    <property type="match status" value="1"/>
</dbReference>
<evidence type="ECO:0000259" key="2">
    <source>
        <dbReference type="Pfam" id="PF25917"/>
    </source>
</evidence>
<dbReference type="PANTHER" id="PTHR30469">
    <property type="entry name" value="MULTIDRUG RESISTANCE PROTEIN MDTA"/>
    <property type="match status" value="1"/>
</dbReference>
<accession>A0ABW8NGD9</accession>
<dbReference type="Gene3D" id="2.40.50.100">
    <property type="match status" value="1"/>
</dbReference>
<sequence>MKQQTGMTKQAGKVWLVLLVLILGGAAAWVVLKTAPVPTRVKPDVQARLVEVQPPGSGDVRPVWQAGGQVMAAEQVSLQAQVSGRVVAVAAAAVPGATLKAGAALLTIEPRDYELILQQREAALVQAQASLDIEQGASALAADEYQLAARQLAASDRALVLREPQIASAKAVLLNARAAVNQARLNLSRTRVTMPFNGQIQSRGVATGSQVGNSATLFELVNTDEFWVEVKVPRGFLPWLDPEAPVLLHHPGWGGQTREARILNLLPGVDSNDRQARLMVAVRDPLSLNHPAEPVLLLNDFVSVELQGKPIRNSVTVPLQQMNDDGSLWVVNNNKMILRKPEVLYQGRTLVWVGSGLQPGDQLLVNRLDSVTAGMPVRLATRASATDTATSAGVRP</sequence>
<keyword evidence="5" id="KW-1185">Reference proteome</keyword>
<dbReference type="Pfam" id="PF25954">
    <property type="entry name" value="Beta-barrel_RND_2"/>
    <property type="match status" value="1"/>
</dbReference>
<gene>
    <name evidence="4" type="ORF">WG929_05990</name>
</gene>
<dbReference type="Gene3D" id="2.40.420.20">
    <property type="match status" value="1"/>
</dbReference>
<dbReference type="InterPro" id="IPR058625">
    <property type="entry name" value="MdtA-like_BSH"/>
</dbReference>
<organism evidence="4 5">
    <name type="scientific">Oceanobacter antarcticus</name>
    <dbReference type="NCBI Taxonomy" id="3133425"/>
    <lineage>
        <taxon>Bacteria</taxon>
        <taxon>Pseudomonadati</taxon>
        <taxon>Pseudomonadota</taxon>
        <taxon>Gammaproteobacteria</taxon>
        <taxon>Oceanospirillales</taxon>
        <taxon>Oceanospirillaceae</taxon>
        <taxon>Oceanobacter</taxon>
    </lineage>
</organism>
<evidence type="ECO:0000313" key="5">
    <source>
        <dbReference type="Proteomes" id="UP001620597"/>
    </source>
</evidence>
<dbReference type="EMBL" id="JBBKTX010000006">
    <property type="protein sequence ID" value="MFK4751956.1"/>
    <property type="molecule type" value="Genomic_DNA"/>
</dbReference>
<dbReference type="Gene3D" id="2.40.30.170">
    <property type="match status" value="1"/>
</dbReference>
<evidence type="ECO:0000256" key="1">
    <source>
        <dbReference type="ARBA" id="ARBA00009477"/>
    </source>
</evidence>
<dbReference type="Gene3D" id="1.10.287.470">
    <property type="entry name" value="Helix hairpin bin"/>
    <property type="match status" value="1"/>
</dbReference>
<reference evidence="4 5" key="1">
    <citation type="submission" date="2024-03" db="EMBL/GenBank/DDBJ databases">
        <title>High-quality draft genome sequence of Oceanobacter sp. wDCs-4.</title>
        <authorList>
            <person name="Dong C."/>
        </authorList>
    </citation>
    <scope>NUCLEOTIDE SEQUENCE [LARGE SCALE GENOMIC DNA]</scope>
    <source>
        <strain evidence="5">wDCs-4</strain>
    </source>
</reference>
<comment type="similarity">
    <text evidence="1">Belongs to the membrane fusion protein (MFP) (TC 8.A.1) family.</text>
</comment>
<dbReference type="Proteomes" id="UP001620597">
    <property type="component" value="Unassembled WGS sequence"/>
</dbReference>
<dbReference type="InterPro" id="IPR058792">
    <property type="entry name" value="Beta-barrel_RND_2"/>
</dbReference>
<dbReference type="InterPro" id="IPR006143">
    <property type="entry name" value="RND_pump_MFP"/>
</dbReference>
<feature type="domain" description="Multidrug resistance protein MdtA-like barrel-sandwich hybrid" evidence="2">
    <location>
        <begin position="74"/>
        <end position="221"/>
    </location>
</feature>
<name>A0ABW8NGD9_9GAMM</name>
<dbReference type="Pfam" id="PF25917">
    <property type="entry name" value="BSH_RND"/>
    <property type="match status" value="1"/>
</dbReference>
<evidence type="ECO:0000259" key="3">
    <source>
        <dbReference type="Pfam" id="PF25954"/>
    </source>
</evidence>
<evidence type="ECO:0000313" key="4">
    <source>
        <dbReference type="EMBL" id="MFK4751956.1"/>
    </source>
</evidence>